<reference evidence="1 2" key="1">
    <citation type="submission" date="2017-10" db="EMBL/GenBank/DDBJ databases">
        <title>A novel species of cold-tolerant Malassezia isolated from bats.</title>
        <authorList>
            <person name="Lorch J.M."/>
            <person name="Palmer J.M."/>
            <person name="Vanderwolf K.J."/>
            <person name="Schmidt K.Z."/>
            <person name="Verant M.L."/>
            <person name="Weller T.J."/>
            <person name="Blehert D.S."/>
        </authorList>
    </citation>
    <scope>NUCLEOTIDE SEQUENCE [LARGE SCALE GENOMIC DNA]</scope>
    <source>
        <strain evidence="1 2">NWHC:44797-103</strain>
    </source>
</reference>
<dbReference type="EMBL" id="KZ454987">
    <property type="protein sequence ID" value="PKI86055.1"/>
    <property type="molecule type" value="Genomic_DNA"/>
</dbReference>
<evidence type="ECO:0000313" key="1">
    <source>
        <dbReference type="EMBL" id="PKI86055.1"/>
    </source>
</evidence>
<evidence type="ECO:0000313" key="2">
    <source>
        <dbReference type="Proteomes" id="UP000232875"/>
    </source>
</evidence>
<sequence>MVGKEDVIWFQGPQGSGKSYTCTAVARALARHDPPVRVVVLSLDDLYLPYAEMKTVGDANFSNALLQGRGQPGTHDIERGRRILSTLHENTFDVLSLPKYDKSARGGFGDRYADEVEIQRPLDIVLFEGWCLGFCALDAPALDGLWAAPYTDELAYFLHTREDFDAINDSLRRWESAWYPYIDAFIQYMPSAAPEITPWSLVYPWRLEAEHEMKKLNGGIGMSDAQIQSFVARFLPTYEIFAMDLRERNPWSGKCLCFELGPDRVAKAVYRV</sequence>
<dbReference type="InterPro" id="IPR027417">
    <property type="entry name" value="P-loop_NTPase"/>
</dbReference>
<evidence type="ECO:0008006" key="3">
    <source>
        <dbReference type="Google" id="ProtNLM"/>
    </source>
</evidence>
<gene>
    <name evidence="1" type="ORF">MVES_000422</name>
</gene>
<proteinExistence type="predicted"/>
<keyword evidence="2" id="KW-1185">Reference proteome</keyword>
<accession>A0A2N1JHP3</accession>
<dbReference type="STRING" id="2020962.A0A2N1JHP3"/>
<dbReference type="OrthoDB" id="347435at2759"/>
<dbReference type="SUPFAM" id="SSF52540">
    <property type="entry name" value="P-loop containing nucleoside triphosphate hydrolases"/>
    <property type="match status" value="1"/>
</dbReference>
<dbReference type="AlphaFoldDB" id="A0A2N1JHP3"/>
<dbReference type="Proteomes" id="UP000232875">
    <property type="component" value="Unassembled WGS sequence"/>
</dbReference>
<organism evidence="1 2">
    <name type="scientific">Malassezia vespertilionis</name>
    <dbReference type="NCBI Taxonomy" id="2020962"/>
    <lineage>
        <taxon>Eukaryota</taxon>
        <taxon>Fungi</taxon>
        <taxon>Dikarya</taxon>
        <taxon>Basidiomycota</taxon>
        <taxon>Ustilaginomycotina</taxon>
        <taxon>Malasseziomycetes</taxon>
        <taxon>Malasseziales</taxon>
        <taxon>Malasseziaceae</taxon>
        <taxon>Malassezia</taxon>
    </lineage>
</organism>
<name>A0A2N1JHP3_9BASI</name>
<dbReference type="Gene3D" id="3.40.50.300">
    <property type="entry name" value="P-loop containing nucleotide triphosphate hydrolases"/>
    <property type="match status" value="1"/>
</dbReference>
<protein>
    <recommendedName>
        <fullName evidence="3">P-loop containing nucleoside triphosphate hydrolase protein</fullName>
    </recommendedName>
</protein>